<evidence type="ECO:0000313" key="2">
    <source>
        <dbReference type="EMBL" id="KAF9075503.1"/>
    </source>
</evidence>
<dbReference type="AlphaFoldDB" id="A0A9P5Q4X0"/>
<evidence type="ECO:0000256" key="1">
    <source>
        <dbReference type="SAM" id="MobiDB-lite"/>
    </source>
</evidence>
<gene>
    <name evidence="2" type="ORF">BDP27DRAFT_1398878</name>
</gene>
<dbReference type="EMBL" id="JADNRY010000009">
    <property type="protein sequence ID" value="KAF9075503.1"/>
    <property type="molecule type" value="Genomic_DNA"/>
</dbReference>
<feature type="compositionally biased region" description="Basic residues" evidence="1">
    <location>
        <begin position="279"/>
        <end position="292"/>
    </location>
</feature>
<keyword evidence="3" id="KW-1185">Reference proteome</keyword>
<protein>
    <submittedName>
        <fullName evidence="2">Uncharacterized protein</fullName>
    </submittedName>
</protein>
<comment type="caution">
    <text evidence="2">The sequence shown here is derived from an EMBL/GenBank/DDBJ whole genome shotgun (WGS) entry which is preliminary data.</text>
</comment>
<feature type="compositionally biased region" description="Basic residues" evidence="1">
    <location>
        <begin position="314"/>
        <end position="331"/>
    </location>
</feature>
<feature type="region of interest" description="Disordered" evidence="1">
    <location>
        <begin position="253"/>
        <end position="331"/>
    </location>
</feature>
<feature type="compositionally biased region" description="Basic and acidic residues" evidence="1">
    <location>
        <begin position="304"/>
        <end position="313"/>
    </location>
</feature>
<accession>A0A9P5Q4X0</accession>
<dbReference type="Proteomes" id="UP000772434">
    <property type="component" value="Unassembled WGS sequence"/>
</dbReference>
<feature type="compositionally biased region" description="Basic and acidic residues" evidence="1">
    <location>
        <begin position="264"/>
        <end position="274"/>
    </location>
</feature>
<name>A0A9P5Q4X0_9AGAR</name>
<proteinExistence type="predicted"/>
<organism evidence="2 3">
    <name type="scientific">Rhodocollybia butyracea</name>
    <dbReference type="NCBI Taxonomy" id="206335"/>
    <lineage>
        <taxon>Eukaryota</taxon>
        <taxon>Fungi</taxon>
        <taxon>Dikarya</taxon>
        <taxon>Basidiomycota</taxon>
        <taxon>Agaricomycotina</taxon>
        <taxon>Agaricomycetes</taxon>
        <taxon>Agaricomycetidae</taxon>
        <taxon>Agaricales</taxon>
        <taxon>Marasmiineae</taxon>
        <taxon>Omphalotaceae</taxon>
        <taxon>Rhodocollybia</taxon>
    </lineage>
</organism>
<evidence type="ECO:0000313" key="3">
    <source>
        <dbReference type="Proteomes" id="UP000772434"/>
    </source>
</evidence>
<reference evidence="2" key="1">
    <citation type="submission" date="2020-11" db="EMBL/GenBank/DDBJ databases">
        <authorList>
            <consortium name="DOE Joint Genome Institute"/>
            <person name="Ahrendt S."/>
            <person name="Riley R."/>
            <person name="Andreopoulos W."/>
            <person name="Labutti K."/>
            <person name="Pangilinan J."/>
            <person name="Ruiz-Duenas F.J."/>
            <person name="Barrasa J.M."/>
            <person name="Sanchez-Garcia M."/>
            <person name="Camarero S."/>
            <person name="Miyauchi S."/>
            <person name="Serrano A."/>
            <person name="Linde D."/>
            <person name="Babiker R."/>
            <person name="Drula E."/>
            <person name="Ayuso-Fernandez I."/>
            <person name="Pacheco R."/>
            <person name="Padilla G."/>
            <person name="Ferreira P."/>
            <person name="Barriuso J."/>
            <person name="Kellner H."/>
            <person name="Castanera R."/>
            <person name="Alfaro M."/>
            <person name="Ramirez L."/>
            <person name="Pisabarro A.G."/>
            <person name="Kuo A."/>
            <person name="Tritt A."/>
            <person name="Lipzen A."/>
            <person name="He G."/>
            <person name="Yan M."/>
            <person name="Ng V."/>
            <person name="Cullen D."/>
            <person name="Martin F."/>
            <person name="Rosso M.-N."/>
            <person name="Henrissat B."/>
            <person name="Hibbett D."/>
            <person name="Martinez A.T."/>
            <person name="Grigoriev I.V."/>
        </authorList>
    </citation>
    <scope>NUCLEOTIDE SEQUENCE</scope>
    <source>
        <strain evidence="2">AH 40177</strain>
    </source>
</reference>
<sequence length="331" mass="37036">MSSSAIAAALRKDFYGLLDATIPLPPPAPFYEKECQEYDFDALATRYLNLDQTEPVSTTSVVQPANGFTFQLPGRPSFVPHPSPQPRVVIPQRVVATPSRPILSFPSLWQPDYTLTAPTLHDGHSDVVREFIDRFYPDLPHTQVGADMISPNDSELETCPVLGCSGPVDMAIHSVRAHVTMHHSRPEHWCSCGQLIGGGPEALVYHITGYHFYNEYVKCRSCRCIRKTKDFLYHLEICPELAAYKVRGRPTQADCAENSMGSKRVAEPEVKEQDVTSPTKKRCTAKALKTARGKIDPKGMVQAKELDEKEKPSHPRRSIRVSRSKKTMRAH</sequence>